<sequence length="239" mass="27080">MINSNLAILRQMYGMGVRYMTLTHSCYTPWADAFISDIISPETKHDDKYDGPSPMEFHSLARHLDTDALKISRAPVFFSHFSAFSVFPHRRNVNDQVLKMLEANNGVLMINFWNNVVRCSKDYKNATIDDVIEDFNYVKDLIGVDHLGMGADYDGVPIVPKGLEDVSKYPDLLEKLVRDHNWSREDIKKITGANILRVMKDVEKVAEELEATKANDDTLDYCRIVGSDNCLIASAKAKS</sequence>
<dbReference type="PROSITE" id="PS51365">
    <property type="entry name" value="RENAL_DIPEPTIDASE_2"/>
    <property type="match status" value="1"/>
</dbReference>
<organism evidence="2 3">
    <name type="scientific">Tigriopus californicus</name>
    <name type="common">Marine copepod</name>
    <dbReference type="NCBI Taxonomy" id="6832"/>
    <lineage>
        <taxon>Eukaryota</taxon>
        <taxon>Metazoa</taxon>
        <taxon>Ecdysozoa</taxon>
        <taxon>Arthropoda</taxon>
        <taxon>Crustacea</taxon>
        <taxon>Multicrustacea</taxon>
        <taxon>Hexanauplia</taxon>
        <taxon>Copepoda</taxon>
        <taxon>Harpacticoida</taxon>
        <taxon>Harpacticidae</taxon>
        <taxon>Tigriopus</taxon>
    </lineage>
</organism>
<keyword evidence="3" id="KW-1185">Reference proteome</keyword>
<comment type="cofactor">
    <cofactor evidence="1">
        <name>Zn(2+)</name>
        <dbReference type="ChEBI" id="CHEBI:29105"/>
    </cofactor>
</comment>
<dbReference type="Gene3D" id="3.20.20.140">
    <property type="entry name" value="Metal-dependent hydrolases"/>
    <property type="match status" value="2"/>
</dbReference>
<keyword evidence="1" id="KW-0482">Metalloprotease</keyword>
<keyword evidence="1" id="KW-1015">Disulfide bond</keyword>
<comment type="subunit">
    <text evidence="1">Homodimer; disulfide-linked.</text>
</comment>
<proteinExistence type="inferred from homology"/>
<dbReference type="EMBL" id="VCGU01000005">
    <property type="protein sequence ID" value="TRY75762.1"/>
    <property type="molecule type" value="Genomic_DNA"/>
</dbReference>
<keyword evidence="1" id="KW-0224">Dipeptidase</keyword>
<dbReference type="AlphaFoldDB" id="A0A553PDL0"/>
<dbReference type="SUPFAM" id="SSF51556">
    <property type="entry name" value="Metallo-dependent hydrolases"/>
    <property type="match status" value="1"/>
</dbReference>
<dbReference type="Pfam" id="PF01244">
    <property type="entry name" value="Peptidase_M19"/>
    <property type="match status" value="2"/>
</dbReference>
<gene>
    <name evidence="2" type="ORF">TCAL_13464</name>
</gene>
<dbReference type="GO" id="GO:0046872">
    <property type="term" value="F:metal ion binding"/>
    <property type="evidence" value="ECO:0007669"/>
    <property type="project" value="UniProtKB-UniRule"/>
</dbReference>
<keyword evidence="1" id="KW-0336">GPI-anchor</keyword>
<keyword evidence="1" id="KW-0472">Membrane</keyword>
<comment type="subcellular location">
    <subcellularLocation>
        <location evidence="1">Membrane</location>
        <topology evidence="1">Lipid-anchor</topology>
        <topology evidence="1">GPI-anchor</topology>
    </subcellularLocation>
</comment>
<name>A0A553PDL0_TIGCA</name>
<dbReference type="OMA" id="MEDVIAH"/>
<comment type="catalytic activity">
    <reaction evidence="1">
        <text>an L-aminoacyl-L-amino acid + H2O = 2 an L-alpha-amino acid</text>
        <dbReference type="Rhea" id="RHEA:48940"/>
        <dbReference type="ChEBI" id="CHEBI:15377"/>
        <dbReference type="ChEBI" id="CHEBI:59869"/>
        <dbReference type="ChEBI" id="CHEBI:77460"/>
        <dbReference type="EC" id="3.4.13.19"/>
    </reaction>
</comment>
<reference evidence="2 3" key="1">
    <citation type="journal article" date="2018" name="Nat. Ecol. Evol.">
        <title>Genomic signatures of mitonuclear coevolution across populations of Tigriopus californicus.</title>
        <authorList>
            <person name="Barreto F.S."/>
            <person name="Watson E.T."/>
            <person name="Lima T.G."/>
            <person name="Willett C.S."/>
            <person name="Edmands S."/>
            <person name="Li W."/>
            <person name="Burton R.S."/>
        </authorList>
    </citation>
    <scope>NUCLEOTIDE SEQUENCE [LARGE SCALE GENOMIC DNA]</scope>
    <source>
        <strain evidence="2 3">San Diego</strain>
    </source>
</reference>
<keyword evidence="1" id="KW-0479">Metal-binding</keyword>
<keyword evidence="1" id="KW-0862">Zinc</keyword>
<comment type="caution">
    <text evidence="2">The sequence shown here is derived from an EMBL/GenBank/DDBJ whole genome shotgun (WGS) entry which is preliminary data.</text>
</comment>
<evidence type="ECO:0000313" key="3">
    <source>
        <dbReference type="Proteomes" id="UP000318571"/>
    </source>
</evidence>
<dbReference type="GO" id="GO:0006508">
    <property type="term" value="P:proteolysis"/>
    <property type="evidence" value="ECO:0007669"/>
    <property type="project" value="UniProtKB-KW"/>
</dbReference>
<keyword evidence="1" id="KW-0378">Hydrolase</keyword>
<protein>
    <recommendedName>
        <fullName evidence="1">Dipeptidase</fullName>
        <ecNumber evidence="1">3.4.13.19</ecNumber>
    </recommendedName>
</protein>
<dbReference type="InterPro" id="IPR032466">
    <property type="entry name" value="Metal_Hydrolase"/>
</dbReference>
<dbReference type="InterPro" id="IPR008257">
    <property type="entry name" value="Pept_M19"/>
</dbReference>
<dbReference type="PANTHER" id="PTHR10443">
    <property type="entry name" value="MICROSOMAL DIPEPTIDASE"/>
    <property type="match status" value="1"/>
</dbReference>
<evidence type="ECO:0000256" key="1">
    <source>
        <dbReference type="RuleBase" id="RU341113"/>
    </source>
</evidence>
<accession>A0A553PDL0</accession>
<dbReference type="GO" id="GO:0098552">
    <property type="term" value="C:side of membrane"/>
    <property type="evidence" value="ECO:0007669"/>
    <property type="project" value="UniProtKB-KW"/>
</dbReference>
<dbReference type="EC" id="3.4.13.19" evidence="1"/>
<dbReference type="Proteomes" id="UP000318571">
    <property type="component" value="Chromosome 2"/>
</dbReference>
<keyword evidence="1" id="KW-0449">Lipoprotein</keyword>
<dbReference type="PANTHER" id="PTHR10443:SF12">
    <property type="entry name" value="DIPEPTIDASE"/>
    <property type="match status" value="1"/>
</dbReference>
<keyword evidence="1" id="KW-0325">Glycoprotein</keyword>
<keyword evidence="1" id="KW-0645">Protease</keyword>
<evidence type="ECO:0000313" key="2">
    <source>
        <dbReference type="EMBL" id="TRY75762.1"/>
    </source>
</evidence>
<comment type="similarity">
    <text evidence="1">Belongs to the metallo-dependent hydrolases superfamily. Peptidase M19 family.</text>
</comment>
<feature type="non-terminal residue" evidence="2">
    <location>
        <position position="239"/>
    </location>
</feature>
<dbReference type="GO" id="GO:0070573">
    <property type="term" value="F:metallodipeptidase activity"/>
    <property type="evidence" value="ECO:0007669"/>
    <property type="project" value="InterPro"/>
</dbReference>